<dbReference type="PANTHER" id="PTHR30055:SF224">
    <property type="entry name" value="TRANSCRIPTIONAL REGULATOR TETR FAMILY"/>
    <property type="match status" value="1"/>
</dbReference>
<evidence type="ECO:0000256" key="2">
    <source>
        <dbReference type="ARBA" id="ARBA00023125"/>
    </source>
</evidence>
<dbReference type="GO" id="GO:0000976">
    <property type="term" value="F:transcription cis-regulatory region binding"/>
    <property type="evidence" value="ECO:0007669"/>
    <property type="project" value="TreeGrafter"/>
</dbReference>
<proteinExistence type="predicted"/>
<keyword evidence="7" id="KW-1185">Reference proteome</keyword>
<keyword evidence="1" id="KW-0805">Transcription regulation</keyword>
<dbReference type="OrthoDB" id="8535430at2"/>
<evidence type="ECO:0000259" key="5">
    <source>
        <dbReference type="PROSITE" id="PS50977"/>
    </source>
</evidence>
<dbReference type="Pfam" id="PF00440">
    <property type="entry name" value="TetR_N"/>
    <property type="match status" value="1"/>
</dbReference>
<feature type="DNA-binding region" description="H-T-H motif" evidence="4">
    <location>
        <begin position="32"/>
        <end position="51"/>
    </location>
</feature>
<evidence type="ECO:0000313" key="7">
    <source>
        <dbReference type="Proteomes" id="UP000315439"/>
    </source>
</evidence>
<keyword evidence="3" id="KW-0804">Transcription</keyword>
<feature type="domain" description="HTH tetR-type" evidence="5">
    <location>
        <begin position="9"/>
        <end position="69"/>
    </location>
</feature>
<dbReference type="Proteomes" id="UP000315439">
    <property type="component" value="Unassembled WGS sequence"/>
</dbReference>
<evidence type="ECO:0000256" key="3">
    <source>
        <dbReference type="ARBA" id="ARBA00023163"/>
    </source>
</evidence>
<dbReference type="InterPro" id="IPR050109">
    <property type="entry name" value="HTH-type_TetR-like_transc_reg"/>
</dbReference>
<dbReference type="InterPro" id="IPR009057">
    <property type="entry name" value="Homeodomain-like_sf"/>
</dbReference>
<dbReference type="PRINTS" id="PR00455">
    <property type="entry name" value="HTHTETR"/>
</dbReference>
<gene>
    <name evidence="6" type="ORF">FLL46_26500</name>
</gene>
<dbReference type="PANTHER" id="PTHR30055">
    <property type="entry name" value="HTH-TYPE TRANSCRIPTIONAL REGULATOR RUTR"/>
    <property type="match status" value="1"/>
</dbReference>
<dbReference type="PROSITE" id="PS01081">
    <property type="entry name" value="HTH_TETR_1"/>
    <property type="match status" value="1"/>
</dbReference>
<comment type="caution">
    <text evidence="6">The sequence shown here is derived from an EMBL/GenBank/DDBJ whole genome shotgun (WGS) entry which is preliminary data.</text>
</comment>
<dbReference type="EMBL" id="VIKS01000018">
    <property type="protein sequence ID" value="TQV80270.1"/>
    <property type="molecule type" value="Genomic_DNA"/>
</dbReference>
<dbReference type="RefSeq" id="WP_142935395.1">
    <property type="nucleotide sequence ID" value="NZ_ML660174.1"/>
</dbReference>
<dbReference type="InterPro" id="IPR023772">
    <property type="entry name" value="DNA-bd_HTH_TetR-type_CS"/>
</dbReference>
<dbReference type="Gene3D" id="1.10.357.10">
    <property type="entry name" value="Tetracycline Repressor, domain 2"/>
    <property type="match status" value="1"/>
</dbReference>
<dbReference type="InterPro" id="IPR039536">
    <property type="entry name" value="TetR_C_Proteobacteria"/>
</dbReference>
<dbReference type="PROSITE" id="PS50977">
    <property type="entry name" value="HTH_TETR_2"/>
    <property type="match status" value="1"/>
</dbReference>
<dbReference type="GO" id="GO:0003700">
    <property type="term" value="F:DNA-binding transcription factor activity"/>
    <property type="evidence" value="ECO:0007669"/>
    <property type="project" value="TreeGrafter"/>
</dbReference>
<protein>
    <submittedName>
        <fullName evidence="6">TetR/AcrR family transcriptional regulator</fullName>
    </submittedName>
</protein>
<dbReference type="AlphaFoldDB" id="A0A545TSS8"/>
<reference evidence="6 7" key="1">
    <citation type="submission" date="2019-07" db="EMBL/GenBank/DDBJ databases">
        <title>Draft genome for Aliikangiella sp. M105.</title>
        <authorList>
            <person name="Wang G."/>
        </authorList>
    </citation>
    <scope>NUCLEOTIDE SEQUENCE [LARGE SCALE GENOMIC DNA]</scope>
    <source>
        <strain evidence="6 7">M105</strain>
    </source>
</reference>
<accession>A0A545TSS8</accession>
<dbReference type="SUPFAM" id="SSF46689">
    <property type="entry name" value="Homeodomain-like"/>
    <property type="match status" value="1"/>
</dbReference>
<dbReference type="FunFam" id="1.10.10.60:FF:000141">
    <property type="entry name" value="TetR family transcriptional regulator"/>
    <property type="match status" value="1"/>
</dbReference>
<keyword evidence="2 4" id="KW-0238">DNA-binding</keyword>
<name>A0A545TSS8_9GAMM</name>
<evidence type="ECO:0000313" key="6">
    <source>
        <dbReference type="EMBL" id="TQV80270.1"/>
    </source>
</evidence>
<evidence type="ECO:0000256" key="4">
    <source>
        <dbReference type="PROSITE-ProRule" id="PRU00335"/>
    </source>
</evidence>
<organism evidence="6 7">
    <name type="scientific">Aliikangiella coralliicola</name>
    <dbReference type="NCBI Taxonomy" id="2592383"/>
    <lineage>
        <taxon>Bacteria</taxon>
        <taxon>Pseudomonadati</taxon>
        <taxon>Pseudomonadota</taxon>
        <taxon>Gammaproteobacteria</taxon>
        <taxon>Oceanospirillales</taxon>
        <taxon>Pleioneaceae</taxon>
        <taxon>Aliikangiella</taxon>
    </lineage>
</organism>
<sequence length="201" mass="22919">MVRKKRDTSAKRESILDAAIDAFIEFGFEKTSMDLIAERANSSKRTVYNHFSSKESLIEEAFNRFLRGAFESKNIEYDPQKSIEDQLGAFADSKMKLTEDSKQLGLMRVTLCAFITHPLMAERAVLFSDSQEDGLVKWLKKATLDGRMNVKDPALAAESFWSLFAGTFFWPPIVRGPIEKKAGQKLKTEFIRLFLARYGNE</sequence>
<dbReference type="InterPro" id="IPR001647">
    <property type="entry name" value="HTH_TetR"/>
</dbReference>
<dbReference type="Pfam" id="PF14246">
    <property type="entry name" value="TetR_C_7"/>
    <property type="match status" value="1"/>
</dbReference>
<evidence type="ECO:0000256" key="1">
    <source>
        <dbReference type="ARBA" id="ARBA00023015"/>
    </source>
</evidence>
<dbReference type="Gene3D" id="1.10.10.60">
    <property type="entry name" value="Homeodomain-like"/>
    <property type="match status" value="1"/>
</dbReference>